<organism evidence="2 3">
    <name type="scientific">Trametes pubescens</name>
    <name type="common">White-rot fungus</name>
    <dbReference type="NCBI Taxonomy" id="154538"/>
    <lineage>
        <taxon>Eukaryota</taxon>
        <taxon>Fungi</taxon>
        <taxon>Dikarya</taxon>
        <taxon>Basidiomycota</taxon>
        <taxon>Agaricomycotina</taxon>
        <taxon>Agaricomycetes</taxon>
        <taxon>Polyporales</taxon>
        <taxon>Polyporaceae</taxon>
        <taxon>Trametes</taxon>
    </lineage>
</organism>
<gene>
    <name evidence="2" type="ORF">TRAPUB_10759</name>
</gene>
<sequence>MTTSTILVKLRATLSTHNPLSPLSNISLFDVAITPNKPIRVGQQVQLLALDPCDDLFPSKTLRSCVHYTTVETGVRGVVERVRTVEEETVEFVVRNDNGASPTSHALLAVQRIQGKTVNISAWERARRALLTPRPPTLRRVPIETNTVVFMDTTTVQPRYRPIPKQQTNGGRCTGRSADRDLGERGMPQDAEEEEATNEDEAEGDEDYA</sequence>
<protein>
    <submittedName>
        <fullName evidence="2">Uncharacterized protein</fullName>
    </submittedName>
</protein>
<keyword evidence="3" id="KW-1185">Reference proteome</keyword>
<accession>A0A1M2VYN0</accession>
<comment type="caution">
    <text evidence="2">The sequence shown here is derived from an EMBL/GenBank/DDBJ whole genome shotgun (WGS) entry which is preliminary data.</text>
</comment>
<feature type="region of interest" description="Disordered" evidence="1">
    <location>
        <begin position="156"/>
        <end position="209"/>
    </location>
</feature>
<dbReference type="EMBL" id="MNAD01000454">
    <property type="protein sequence ID" value="OJT12695.1"/>
    <property type="molecule type" value="Genomic_DNA"/>
</dbReference>
<evidence type="ECO:0000313" key="2">
    <source>
        <dbReference type="EMBL" id="OJT12695.1"/>
    </source>
</evidence>
<feature type="compositionally biased region" description="Acidic residues" evidence="1">
    <location>
        <begin position="190"/>
        <end position="209"/>
    </location>
</feature>
<dbReference type="Proteomes" id="UP000184267">
    <property type="component" value="Unassembled WGS sequence"/>
</dbReference>
<name>A0A1M2VYN0_TRAPU</name>
<evidence type="ECO:0000256" key="1">
    <source>
        <dbReference type="SAM" id="MobiDB-lite"/>
    </source>
</evidence>
<evidence type="ECO:0000313" key="3">
    <source>
        <dbReference type="Proteomes" id="UP000184267"/>
    </source>
</evidence>
<proteinExistence type="predicted"/>
<reference evidence="2 3" key="1">
    <citation type="submission" date="2016-10" db="EMBL/GenBank/DDBJ databases">
        <title>Genome sequence of the basidiomycete white-rot fungus Trametes pubescens.</title>
        <authorList>
            <person name="Makela M.R."/>
            <person name="Granchi Z."/>
            <person name="Peng M."/>
            <person name="De Vries R.P."/>
            <person name="Grigoriev I."/>
            <person name="Riley R."/>
            <person name="Hilden K."/>
        </authorList>
    </citation>
    <scope>NUCLEOTIDE SEQUENCE [LARGE SCALE GENOMIC DNA]</scope>
    <source>
        <strain evidence="2 3">FBCC735</strain>
    </source>
</reference>
<dbReference type="AlphaFoldDB" id="A0A1M2VYN0"/>